<feature type="transmembrane region" description="Helical" evidence="5">
    <location>
        <begin position="230"/>
        <end position="251"/>
    </location>
</feature>
<keyword evidence="2 5" id="KW-0812">Transmembrane</keyword>
<dbReference type="InterPro" id="IPR003689">
    <property type="entry name" value="ZIP"/>
</dbReference>
<evidence type="ECO:0000256" key="4">
    <source>
        <dbReference type="ARBA" id="ARBA00023136"/>
    </source>
</evidence>
<gene>
    <name evidence="6" type="ORF">BN869_000000933_1</name>
</gene>
<dbReference type="PANTHER" id="PTHR11040">
    <property type="entry name" value="ZINC/IRON TRANSPORTER"/>
    <property type="match status" value="1"/>
</dbReference>
<feature type="transmembrane region" description="Helical" evidence="5">
    <location>
        <begin position="296"/>
        <end position="324"/>
    </location>
</feature>
<accession>A0A0B7JJ73</accession>
<keyword evidence="3 5" id="KW-1133">Transmembrane helix</keyword>
<proteinExistence type="predicted"/>
<dbReference type="PANTHER" id="PTHR11040:SF44">
    <property type="entry name" value="PROTEIN ZNTC-RELATED"/>
    <property type="match status" value="1"/>
</dbReference>
<feature type="transmembrane region" description="Helical" evidence="5">
    <location>
        <begin position="105"/>
        <end position="126"/>
    </location>
</feature>
<feature type="transmembrane region" description="Helical" evidence="5">
    <location>
        <begin position="32"/>
        <end position="52"/>
    </location>
</feature>
<evidence type="ECO:0000313" key="6">
    <source>
        <dbReference type="EMBL" id="CEO44878.1"/>
    </source>
</evidence>
<dbReference type="EMBL" id="CDPU01000001">
    <property type="protein sequence ID" value="CEO44878.1"/>
    <property type="molecule type" value="Genomic_DNA"/>
</dbReference>
<dbReference type="Pfam" id="PF02535">
    <property type="entry name" value="Zip"/>
    <property type="match status" value="1"/>
</dbReference>
<evidence type="ECO:0000256" key="1">
    <source>
        <dbReference type="ARBA" id="ARBA00004141"/>
    </source>
</evidence>
<sequence>MPFARHEASSVAMVEDGCDIVAEADGHFQLRIASIFIILAASAIGAIIPICLARKSKSSRIQELIFSICKYTGTGVIIATAWLHLLVPAAAELSDPCLEPRLGAYPWAFAIALWTVMAMFSVEILANKFTMSSSASSAEPSTFPTCTIKESAEDDSRTTSSGKTQGPLVTEIDVERLATASEKSTIREPDDTDVAHCSCASQMLALLILEFGAIFHSFFVGLTLGTTRQLVLLLIVLVVHQLFEGLALGARLADAPWPANRRFLRYVFVALFAIATPIGTVVGMTAQPGSAVAQKLLGGVFSAVSAGILSYTGMVELLAGEFLFSQEMVEASTSKFAVAFISVLGGMVAMSVLAVWA</sequence>
<protein>
    <recommendedName>
        <fullName evidence="7">Zinc/iron permease</fullName>
    </recommendedName>
</protein>
<feature type="transmembrane region" description="Helical" evidence="5">
    <location>
        <begin position="64"/>
        <end position="85"/>
    </location>
</feature>
<name>A0A0B7JJ73_BIOOC</name>
<feature type="transmembrane region" description="Helical" evidence="5">
    <location>
        <begin position="204"/>
        <end position="224"/>
    </location>
</feature>
<evidence type="ECO:0008006" key="7">
    <source>
        <dbReference type="Google" id="ProtNLM"/>
    </source>
</evidence>
<feature type="transmembrane region" description="Helical" evidence="5">
    <location>
        <begin position="263"/>
        <end position="284"/>
    </location>
</feature>
<evidence type="ECO:0000256" key="2">
    <source>
        <dbReference type="ARBA" id="ARBA00022692"/>
    </source>
</evidence>
<reference evidence="6" key="1">
    <citation type="submission" date="2015-01" db="EMBL/GenBank/DDBJ databases">
        <authorList>
            <person name="Durling Mikael"/>
        </authorList>
    </citation>
    <scope>NUCLEOTIDE SEQUENCE</scope>
</reference>
<comment type="subcellular location">
    <subcellularLocation>
        <location evidence="1">Membrane</location>
        <topology evidence="1">Multi-pass membrane protein</topology>
    </subcellularLocation>
</comment>
<feature type="transmembrane region" description="Helical" evidence="5">
    <location>
        <begin position="336"/>
        <end position="356"/>
    </location>
</feature>
<dbReference type="AlphaFoldDB" id="A0A0B7JJ73"/>
<evidence type="ECO:0000256" key="5">
    <source>
        <dbReference type="SAM" id="Phobius"/>
    </source>
</evidence>
<evidence type="ECO:0000256" key="3">
    <source>
        <dbReference type="ARBA" id="ARBA00022989"/>
    </source>
</evidence>
<organism evidence="6">
    <name type="scientific">Bionectria ochroleuca</name>
    <name type="common">Gliocladium roseum</name>
    <dbReference type="NCBI Taxonomy" id="29856"/>
    <lineage>
        <taxon>Eukaryota</taxon>
        <taxon>Fungi</taxon>
        <taxon>Dikarya</taxon>
        <taxon>Ascomycota</taxon>
        <taxon>Pezizomycotina</taxon>
        <taxon>Sordariomycetes</taxon>
        <taxon>Hypocreomycetidae</taxon>
        <taxon>Hypocreales</taxon>
        <taxon>Bionectriaceae</taxon>
        <taxon>Clonostachys</taxon>
    </lineage>
</organism>
<dbReference type="GO" id="GO:0005886">
    <property type="term" value="C:plasma membrane"/>
    <property type="evidence" value="ECO:0007669"/>
    <property type="project" value="TreeGrafter"/>
</dbReference>
<keyword evidence="4 5" id="KW-0472">Membrane</keyword>
<dbReference type="GO" id="GO:0005385">
    <property type="term" value="F:zinc ion transmembrane transporter activity"/>
    <property type="evidence" value="ECO:0007669"/>
    <property type="project" value="TreeGrafter"/>
</dbReference>